<keyword evidence="1 4" id="KW-0802">TPR repeat</keyword>
<reference evidence="7" key="1">
    <citation type="journal article" date="2010" name="Nature">
        <title>The Amphimedon queenslandica genome and the evolution of animal complexity.</title>
        <authorList>
            <person name="Srivastava M."/>
            <person name="Simakov O."/>
            <person name="Chapman J."/>
            <person name="Fahey B."/>
            <person name="Gauthier M.E."/>
            <person name="Mitros T."/>
            <person name="Richards G.S."/>
            <person name="Conaco C."/>
            <person name="Dacre M."/>
            <person name="Hellsten U."/>
            <person name="Larroux C."/>
            <person name="Putnam N.H."/>
            <person name="Stanke M."/>
            <person name="Adamska M."/>
            <person name="Darling A."/>
            <person name="Degnan S.M."/>
            <person name="Oakley T.H."/>
            <person name="Plachetzki D.C."/>
            <person name="Zhai Y."/>
            <person name="Adamski M."/>
            <person name="Calcino A."/>
            <person name="Cummins S.F."/>
            <person name="Goodstein D.M."/>
            <person name="Harris C."/>
            <person name="Jackson D.J."/>
            <person name="Leys S.P."/>
            <person name="Shu S."/>
            <person name="Woodcroft B.J."/>
            <person name="Vervoort M."/>
            <person name="Kosik K.S."/>
            <person name="Manning G."/>
            <person name="Degnan B.M."/>
            <person name="Rokhsar D.S."/>
        </authorList>
    </citation>
    <scope>NUCLEOTIDE SEQUENCE [LARGE SCALE GENOMIC DNA]</scope>
</reference>
<proteinExistence type="inferred from homology"/>
<dbReference type="GO" id="GO:0016567">
    <property type="term" value="P:protein ubiquitination"/>
    <property type="evidence" value="ECO:0007669"/>
    <property type="project" value="TreeGrafter"/>
</dbReference>
<feature type="region of interest" description="Disordered" evidence="5">
    <location>
        <begin position="374"/>
        <end position="395"/>
    </location>
</feature>
<dbReference type="InterPro" id="IPR011990">
    <property type="entry name" value="TPR-like_helical_dom_sf"/>
</dbReference>
<sequence>MATLELVMDVSDHTTIFNSVNYLLQQHCVSDALFLAEMLHSEKKTSDSAYTLAVCLYRLGRLKQAQYLLSNYLSDSQCVLLYARCCLELKEYQDGLLRLRGLLCIAESNENFIVDKFNNEAGVAFLLLGDLNRKLHLTEEACEAYKQALNYNPFLWSAFESLCQLQRGVIATDVFDSNQVPSFLHQRQHYKQPDNQMLVPDRPLDNLSGKPAIQVTTPSDAGGYVTPELYDNSALGKAIASSTPALQCLATTLHFDSEKVPAGQVSPRALNFTPSTNQPTSDYCLSLSHNTPHTKLATKQASSQEIEADAHLLPVANTTESPVDVNYELPTLQEIPSHQVRRSARLCGIGKSPSSLAFSRHRPEIIPSPLTVARTKSRAKAPTGKIQNPSVIGKKQRAISTNLTRNVLKRSHISSYGVDENKPQSEEVKEDDEKMEDNIIPEEVAPFSCKKILLLLQSLGSAYSCLVNYKAQEAINLFQQLPLSHRSSPRVLIYLGQAMMLKENFIKAAQYFSDARCQNPHRHEGMDLYGSALWHLQKENELVLLAEEMEESNKICPQTFCVLSSLMEYYRDHDAAIRYLERAIQLDPCIPYSYTLLGLEYTLVKDYDKALTSFQAATNIDPCHYNAWYGLSHLYFQQEKWVLAEVNIKRALSLNACSSMAYTQLAMIQQKQGHHSTALCTIEKAVKCNSSNYLPKYHRALILESLEQYDESLKQLNELYTFLSKEPSFYKSLSRVLLKLGRPQDSVLHMAWAMDYSHSSSGMIAGVALVKPHSQHFMLLDDIEGISDQDFIPHAEDSILSDN</sequence>
<dbReference type="GO" id="GO:0005737">
    <property type="term" value="C:cytoplasm"/>
    <property type="evidence" value="ECO:0007669"/>
    <property type="project" value="TreeGrafter"/>
</dbReference>
<evidence type="ECO:0000313" key="7">
    <source>
        <dbReference type="Proteomes" id="UP000007879"/>
    </source>
</evidence>
<dbReference type="SMART" id="SM00028">
    <property type="entry name" value="TPR"/>
    <property type="match status" value="7"/>
</dbReference>
<gene>
    <name evidence="6" type="primary">105313290</name>
</gene>
<dbReference type="GO" id="GO:0005680">
    <property type="term" value="C:anaphase-promoting complex"/>
    <property type="evidence" value="ECO:0007669"/>
    <property type="project" value="TreeGrafter"/>
</dbReference>
<dbReference type="Pfam" id="PF13181">
    <property type="entry name" value="TPR_8"/>
    <property type="match status" value="2"/>
</dbReference>
<dbReference type="Proteomes" id="UP000007879">
    <property type="component" value="Unassembled WGS sequence"/>
</dbReference>
<name>A0AAN0J9X0_AMPQE</name>
<dbReference type="InterPro" id="IPR019734">
    <property type="entry name" value="TPR_rpt"/>
</dbReference>
<evidence type="ECO:0000256" key="3">
    <source>
        <dbReference type="ARBA" id="ARBA00039307"/>
    </source>
</evidence>
<comment type="similarity">
    <text evidence="2">Belongs to the APC3/CDC27 family.</text>
</comment>
<dbReference type="SUPFAM" id="SSF48452">
    <property type="entry name" value="TPR-like"/>
    <property type="match status" value="2"/>
</dbReference>
<accession>A0AAN0J9X0</accession>
<dbReference type="PANTHER" id="PTHR12558">
    <property type="entry name" value="CELL DIVISION CYCLE 16,23,27"/>
    <property type="match status" value="1"/>
</dbReference>
<dbReference type="GO" id="GO:0051301">
    <property type="term" value="P:cell division"/>
    <property type="evidence" value="ECO:0007669"/>
    <property type="project" value="TreeGrafter"/>
</dbReference>
<dbReference type="Gene3D" id="1.25.40.10">
    <property type="entry name" value="Tetratricopeptide repeat domain"/>
    <property type="match status" value="4"/>
</dbReference>
<evidence type="ECO:0000256" key="4">
    <source>
        <dbReference type="PROSITE-ProRule" id="PRU00339"/>
    </source>
</evidence>
<dbReference type="PROSITE" id="PS50005">
    <property type="entry name" value="TPR"/>
    <property type="match status" value="2"/>
</dbReference>
<dbReference type="GO" id="GO:0031145">
    <property type="term" value="P:anaphase-promoting complex-dependent catabolic process"/>
    <property type="evidence" value="ECO:0007669"/>
    <property type="project" value="TreeGrafter"/>
</dbReference>
<keyword evidence="7" id="KW-1185">Reference proteome</keyword>
<evidence type="ECO:0000256" key="5">
    <source>
        <dbReference type="SAM" id="MobiDB-lite"/>
    </source>
</evidence>
<evidence type="ECO:0000256" key="1">
    <source>
        <dbReference type="ARBA" id="ARBA00022803"/>
    </source>
</evidence>
<dbReference type="GO" id="GO:0007091">
    <property type="term" value="P:metaphase/anaphase transition of mitotic cell cycle"/>
    <property type="evidence" value="ECO:0007669"/>
    <property type="project" value="TreeGrafter"/>
</dbReference>
<dbReference type="Pfam" id="PF12895">
    <property type="entry name" value="ANAPC3"/>
    <property type="match status" value="1"/>
</dbReference>
<reference evidence="6" key="2">
    <citation type="submission" date="2024-06" db="UniProtKB">
        <authorList>
            <consortium name="EnsemblMetazoa"/>
        </authorList>
    </citation>
    <scope>IDENTIFICATION</scope>
</reference>
<dbReference type="EnsemblMetazoa" id="XM_019998276.1">
    <property type="protein sequence ID" value="XP_019853835.1"/>
    <property type="gene ID" value="LOC105313290"/>
</dbReference>
<organism evidence="6 7">
    <name type="scientific">Amphimedon queenslandica</name>
    <name type="common">Sponge</name>
    <dbReference type="NCBI Taxonomy" id="400682"/>
    <lineage>
        <taxon>Eukaryota</taxon>
        <taxon>Metazoa</taxon>
        <taxon>Porifera</taxon>
        <taxon>Demospongiae</taxon>
        <taxon>Heteroscleromorpha</taxon>
        <taxon>Haplosclerida</taxon>
        <taxon>Niphatidae</taxon>
        <taxon>Amphimedon</taxon>
    </lineage>
</organism>
<dbReference type="PANTHER" id="PTHR12558:SF13">
    <property type="entry name" value="CELL DIVISION CYCLE PROTEIN 27 HOMOLOG"/>
    <property type="match status" value="1"/>
</dbReference>
<evidence type="ECO:0000313" key="6">
    <source>
        <dbReference type="EnsemblMetazoa" id="XP_019853835.1"/>
    </source>
</evidence>
<dbReference type="AlphaFoldDB" id="A0AAN0J9X0"/>
<feature type="repeat" description="TPR" evidence="4">
    <location>
        <begin position="591"/>
        <end position="624"/>
    </location>
</feature>
<evidence type="ECO:0000256" key="2">
    <source>
        <dbReference type="ARBA" id="ARBA00038210"/>
    </source>
</evidence>
<protein>
    <recommendedName>
        <fullName evidence="3">Cell division cycle protein 27 homolog</fullName>
    </recommendedName>
</protein>
<feature type="repeat" description="TPR" evidence="4">
    <location>
        <begin position="557"/>
        <end position="590"/>
    </location>
</feature>